<dbReference type="SMART" id="SM00271">
    <property type="entry name" value="DnaJ"/>
    <property type="match status" value="1"/>
</dbReference>
<dbReference type="PROSITE" id="PS50076">
    <property type="entry name" value="DNAJ_2"/>
    <property type="match status" value="1"/>
</dbReference>
<dbReference type="CDD" id="cd06257">
    <property type="entry name" value="DnaJ"/>
    <property type="match status" value="1"/>
</dbReference>
<dbReference type="InterPro" id="IPR050817">
    <property type="entry name" value="DjlA_DnaK_co-chaperone"/>
</dbReference>
<dbReference type="InterPro" id="IPR001623">
    <property type="entry name" value="DnaJ_domain"/>
</dbReference>
<dbReference type="EMBL" id="BDSP01000284">
    <property type="protein sequence ID" value="GAX28983.1"/>
    <property type="molecule type" value="Genomic_DNA"/>
</dbReference>
<accession>A0A1Z5KRN5</accession>
<dbReference type="Proteomes" id="UP000198406">
    <property type="component" value="Unassembled WGS sequence"/>
</dbReference>
<evidence type="ECO:0000313" key="3">
    <source>
        <dbReference type="EMBL" id="GAX28983.1"/>
    </source>
</evidence>
<keyword evidence="4" id="KW-1185">Reference proteome</keyword>
<name>A0A1Z5KRN5_FISSO</name>
<dbReference type="InterPro" id="IPR036869">
    <property type="entry name" value="J_dom_sf"/>
</dbReference>
<dbReference type="Pfam" id="PF00226">
    <property type="entry name" value="DnaJ"/>
    <property type="match status" value="1"/>
</dbReference>
<evidence type="ECO:0000313" key="4">
    <source>
        <dbReference type="Proteomes" id="UP000198406"/>
    </source>
</evidence>
<dbReference type="PRINTS" id="PR00625">
    <property type="entry name" value="JDOMAIN"/>
</dbReference>
<sequence>MTSFRRAFRGGQDHYSILQISRSATLPEVKAAYKRLALLHHPDRHGGSPEKRSDFQKLNEAYEFVLQDLQNNKRRRDVNAQGPHFRNINYRKVYAPRPPPDWKFTWNHEEHQEMHYGKGLQREALKQTLRESEKELRYESPLGKGFTFSSVDDEDDDVTGSSKGKADTTHVNINPFSKNTPQGPPKVIIDYQEGEFDPNLQGRARMNRQERIVHDMYSRRTERIKKENKNEQRSKPFQYAKYHRFHRDIHQVPEQTPDGVNSTFVGRSGRPSNTSNECVIL</sequence>
<feature type="region of interest" description="Disordered" evidence="1">
    <location>
        <begin position="253"/>
        <end position="281"/>
    </location>
</feature>
<organism evidence="3 4">
    <name type="scientific">Fistulifera solaris</name>
    <name type="common">Oleaginous diatom</name>
    <dbReference type="NCBI Taxonomy" id="1519565"/>
    <lineage>
        <taxon>Eukaryota</taxon>
        <taxon>Sar</taxon>
        <taxon>Stramenopiles</taxon>
        <taxon>Ochrophyta</taxon>
        <taxon>Bacillariophyta</taxon>
        <taxon>Bacillariophyceae</taxon>
        <taxon>Bacillariophycidae</taxon>
        <taxon>Naviculales</taxon>
        <taxon>Naviculaceae</taxon>
        <taxon>Fistulifera</taxon>
    </lineage>
</organism>
<protein>
    <recommendedName>
        <fullName evidence="2">J domain-containing protein</fullName>
    </recommendedName>
</protein>
<comment type="caution">
    <text evidence="3">The sequence shown here is derived from an EMBL/GenBank/DDBJ whole genome shotgun (WGS) entry which is preliminary data.</text>
</comment>
<dbReference type="SUPFAM" id="SSF46565">
    <property type="entry name" value="Chaperone J-domain"/>
    <property type="match status" value="1"/>
</dbReference>
<feature type="compositionally biased region" description="Polar residues" evidence="1">
    <location>
        <begin position="258"/>
        <end position="281"/>
    </location>
</feature>
<dbReference type="AlphaFoldDB" id="A0A1Z5KRN5"/>
<gene>
    <name evidence="3" type="ORF">FisN_1Hu019</name>
</gene>
<dbReference type="InParanoid" id="A0A1Z5KRN5"/>
<dbReference type="PANTHER" id="PTHR24074">
    <property type="entry name" value="CO-CHAPERONE PROTEIN DJLA"/>
    <property type="match status" value="1"/>
</dbReference>
<reference evidence="3 4" key="1">
    <citation type="journal article" date="2015" name="Plant Cell">
        <title>Oil accumulation by the oleaginous diatom Fistulifera solaris as revealed by the genome and transcriptome.</title>
        <authorList>
            <person name="Tanaka T."/>
            <person name="Maeda Y."/>
            <person name="Veluchamy A."/>
            <person name="Tanaka M."/>
            <person name="Abida H."/>
            <person name="Marechal E."/>
            <person name="Bowler C."/>
            <person name="Muto M."/>
            <person name="Sunaga Y."/>
            <person name="Tanaka M."/>
            <person name="Yoshino T."/>
            <person name="Taniguchi T."/>
            <person name="Fukuda Y."/>
            <person name="Nemoto M."/>
            <person name="Matsumoto M."/>
            <person name="Wong P.S."/>
            <person name="Aburatani S."/>
            <person name="Fujibuchi W."/>
        </authorList>
    </citation>
    <scope>NUCLEOTIDE SEQUENCE [LARGE SCALE GENOMIC DNA]</scope>
    <source>
        <strain evidence="3 4">JPCC DA0580</strain>
    </source>
</reference>
<dbReference type="OrthoDB" id="203484at2759"/>
<feature type="region of interest" description="Disordered" evidence="1">
    <location>
        <begin position="147"/>
        <end position="169"/>
    </location>
</feature>
<evidence type="ECO:0000256" key="1">
    <source>
        <dbReference type="SAM" id="MobiDB-lite"/>
    </source>
</evidence>
<feature type="domain" description="J" evidence="2">
    <location>
        <begin position="13"/>
        <end position="82"/>
    </location>
</feature>
<dbReference type="Gene3D" id="1.10.287.110">
    <property type="entry name" value="DnaJ domain"/>
    <property type="match status" value="1"/>
</dbReference>
<proteinExistence type="predicted"/>
<evidence type="ECO:0000259" key="2">
    <source>
        <dbReference type="PROSITE" id="PS50076"/>
    </source>
</evidence>